<dbReference type="Proteomes" id="UP000596660">
    <property type="component" value="Unplaced"/>
</dbReference>
<dbReference type="Gramene" id="AUR62031865-RA">
    <property type="protein sequence ID" value="AUR62031865-RA:cds"/>
    <property type="gene ID" value="AUR62031865"/>
</dbReference>
<proteinExistence type="predicted"/>
<sequence length="368" mass="41345">MQMKFKHCMLSLDESIAYNGEYEISNATVKPVDNQYRTVNDHLPYQLNFNHRTVVRLVCPETGYVGPQYQSIASIPKLEIADGRYDVLGVILFVEEAARQVTSIYNTQGYVREIIIADQIHNQPSTISTWNDLSGTASDALNFWAERFSVVGFTTLKQNPRRAFALSTTMSTRIIHDPKGDRANMLRECSDTLYLYKVVAQKQLLQDKQSRVLQIRDYTQQQSMKKIEELKEKKAANALMEEKHWIQAIIPSAALENVFVYTSCSSCGRKCSYPEGRQFTCIVYDNKNCISSPSAETVDTSKISTAEWTELCRTRMSGTKHSPVTPAPVGDTKSSLDCAQGTVAKKLRFTAAEHNVNEGDEPAKKGAP</sequence>
<dbReference type="EnsemblPlants" id="AUR62031865-RA">
    <property type="protein sequence ID" value="AUR62031865-RA:cds"/>
    <property type="gene ID" value="AUR62031865"/>
</dbReference>
<keyword evidence="2" id="KW-1185">Reference proteome</keyword>
<dbReference type="SUPFAM" id="SSF50249">
    <property type="entry name" value="Nucleic acid-binding proteins"/>
    <property type="match status" value="1"/>
</dbReference>
<reference evidence="1" key="2">
    <citation type="submission" date="2021-03" db="UniProtKB">
        <authorList>
            <consortium name="EnsemblPlants"/>
        </authorList>
    </citation>
    <scope>IDENTIFICATION</scope>
</reference>
<reference evidence="1" key="1">
    <citation type="journal article" date="2017" name="Nature">
        <title>The genome of Chenopodium quinoa.</title>
        <authorList>
            <person name="Jarvis D.E."/>
            <person name="Ho Y.S."/>
            <person name="Lightfoot D.J."/>
            <person name="Schmoeckel S.M."/>
            <person name="Li B."/>
            <person name="Borm T.J.A."/>
            <person name="Ohyanagi H."/>
            <person name="Mineta K."/>
            <person name="Michell C.T."/>
            <person name="Saber N."/>
            <person name="Kharbatia N.M."/>
            <person name="Rupper R.R."/>
            <person name="Sharp A.R."/>
            <person name="Dally N."/>
            <person name="Boughton B.A."/>
            <person name="Woo Y.H."/>
            <person name="Gao G."/>
            <person name="Schijlen E.G.W.M."/>
            <person name="Guo X."/>
            <person name="Momin A.A."/>
            <person name="Negrao S."/>
            <person name="Al-Babili S."/>
            <person name="Gehring C."/>
            <person name="Roessner U."/>
            <person name="Jung C."/>
            <person name="Murphy K."/>
            <person name="Arold S.T."/>
            <person name="Gojobori T."/>
            <person name="van der Linden C.G."/>
            <person name="van Loo E.N."/>
            <person name="Jellen E.N."/>
            <person name="Maughan P.J."/>
            <person name="Tester M."/>
        </authorList>
    </citation>
    <scope>NUCLEOTIDE SEQUENCE [LARGE SCALE GENOMIC DNA]</scope>
    <source>
        <strain evidence="1">cv. PI 614886</strain>
    </source>
</reference>
<evidence type="ECO:0000313" key="1">
    <source>
        <dbReference type="EnsemblPlants" id="AUR62031865-RA:cds"/>
    </source>
</evidence>
<evidence type="ECO:0000313" key="2">
    <source>
        <dbReference type="Proteomes" id="UP000596660"/>
    </source>
</evidence>
<dbReference type="Gene3D" id="2.40.50.140">
    <property type="entry name" value="Nucleic acid-binding proteins"/>
    <property type="match status" value="2"/>
</dbReference>
<dbReference type="InterPro" id="IPR012340">
    <property type="entry name" value="NA-bd_OB-fold"/>
</dbReference>
<dbReference type="AlphaFoldDB" id="A0A803MLQ3"/>
<accession>A0A803MLQ3</accession>
<protein>
    <submittedName>
        <fullName evidence="1">Uncharacterized protein</fullName>
    </submittedName>
</protein>
<organism evidence="1 2">
    <name type="scientific">Chenopodium quinoa</name>
    <name type="common">Quinoa</name>
    <dbReference type="NCBI Taxonomy" id="63459"/>
    <lineage>
        <taxon>Eukaryota</taxon>
        <taxon>Viridiplantae</taxon>
        <taxon>Streptophyta</taxon>
        <taxon>Embryophyta</taxon>
        <taxon>Tracheophyta</taxon>
        <taxon>Spermatophyta</taxon>
        <taxon>Magnoliopsida</taxon>
        <taxon>eudicotyledons</taxon>
        <taxon>Gunneridae</taxon>
        <taxon>Pentapetalae</taxon>
        <taxon>Caryophyllales</taxon>
        <taxon>Chenopodiaceae</taxon>
        <taxon>Chenopodioideae</taxon>
        <taxon>Atripliceae</taxon>
        <taxon>Chenopodium</taxon>
    </lineage>
</organism>
<name>A0A803MLQ3_CHEQI</name>